<reference evidence="1 2" key="1">
    <citation type="submission" date="2023-09" db="EMBL/GenBank/DDBJ databases">
        <title>Nesidiocoris tenuis whole genome shotgun sequence.</title>
        <authorList>
            <person name="Shibata T."/>
            <person name="Shimoda M."/>
            <person name="Kobayashi T."/>
            <person name="Uehara T."/>
        </authorList>
    </citation>
    <scope>NUCLEOTIDE SEQUENCE [LARGE SCALE GENOMIC DNA]</scope>
    <source>
        <strain evidence="1 2">Japan</strain>
    </source>
</reference>
<name>A0ABN7BA17_9HEMI</name>
<organism evidence="1 2">
    <name type="scientific">Nesidiocoris tenuis</name>
    <dbReference type="NCBI Taxonomy" id="355587"/>
    <lineage>
        <taxon>Eukaryota</taxon>
        <taxon>Metazoa</taxon>
        <taxon>Ecdysozoa</taxon>
        <taxon>Arthropoda</taxon>
        <taxon>Hexapoda</taxon>
        <taxon>Insecta</taxon>
        <taxon>Pterygota</taxon>
        <taxon>Neoptera</taxon>
        <taxon>Paraneoptera</taxon>
        <taxon>Hemiptera</taxon>
        <taxon>Heteroptera</taxon>
        <taxon>Panheteroptera</taxon>
        <taxon>Cimicomorpha</taxon>
        <taxon>Miridae</taxon>
        <taxon>Dicyphina</taxon>
        <taxon>Nesidiocoris</taxon>
    </lineage>
</organism>
<evidence type="ECO:0000313" key="1">
    <source>
        <dbReference type="EMBL" id="BET01233.1"/>
    </source>
</evidence>
<dbReference type="EMBL" id="AP028920">
    <property type="protein sequence ID" value="BET01233.1"/>
    <property type="molecule type" value="Genomic_DNA"/>
</dbReference>
<accession>A0ABN7BA17</accession>
<protein>
    <submittedName>
        <fullName evidence="1">Uncharacterized protein</fullName>
    </submittedName>
</protein>
<evidence type="ECO:0000313" key="2">
    <source>
        <dbReference type="Proteomes" id="UP001307889"/>
    </source>
</evidence>
<gene>
    <name evidence="1" type="ORF">NTJ_14049</name>
</gene>
<keyword evidence="2" id="KW-1185">Reference proteome</keyword>
<dbReference type="Proteomes" id="UP001307889">
    <property type="component" value="Chromosome 12"/>
</dbReference>
<proteinExistence type="predicted"/>
<sequence length="104" mass="11592">MIVLLTTKIQVGPDQNSLVIFSVIEKNKQHCQKKIFGGDAGLPPRGNLYPTALPESSCLFENLKRFILFALAKSTVPYKCHYANFQLRTEKEAVLNLSVAAKII</sequence>